<evidence type="ECO:0000256" key="5">
    <source>
        <dbReference type="ARBA" id="ARBA00022927"/>
    </source>
</evidence>
<evidence type="ECO:0000256" key="14">
    <source>
        <dbReference type="RuleBase" id="RU367032"/>
    </source>
</evidence>
<dbReference type="PANTHER" id="PTHR23058">
    <property type="entry name" value="PEROXISOMAL MEMBRANE PROTEIN PEX14"/>
    <property type="match status" value="1"/>
</dbReference>
<feature type="region of interest" description="Disordered" evidence="15">
    <location>
        <begin position="100"/>
        <end position="127"/>
    </location>
</feature>
<dbReference type="OrthoDB" id="441517at2759"/>
<evidence type="ECO:0000256" key="7">
    <source>
        <dbReference type="ARBA" id="ARBA00023010"/>
    </source>
</evidence>
<name>A0A8J4FP91_9CHLO</name>
<proteinExistence type="inferred from homology"/>
<evidence type="ECO:0000256" key="12">
    <source>
        <dbReference type="ARBA" id="ARBA00053920"/>
    </source>
</evidence>
<dbReference type="EMBL" id="BNCP01000026">
    <property type="protein sequence ID" value="GIL83340.1"/>
    <property type="molecule type" value="Genomic_DNA"/>
</dbReference>
<evidence type="ECO:0000256" key="9">
    <source>
        <dbReference type="ARBA" id="ARBA00023140"/>
    </source>
</evidence>
<feature type="compositionally biased region" description="Low complexity" evidence="15">
    <location>
        <begin position="415"/>
        <end position="432"/>
    </location>
</feature>
<dbReference type="GO" id="GO:0005778">
    <property type="term" value="C:peroxisomal membrane"/>
    <property type="evidence" value="ECO:0007669"/>
    <property type="project" value="UniProtKB-SubCell"/>
</dbReference>
<feature type="region of interest" description="Disordered" evidence="15">
    <location>
        <begin position="368"/>
        <end position="445"/>
    </location>
</feature>
<dbReference type="InterPro" id="IPR025655">
    <property type="entry name" value="PEX14"/>
</dbReference>
<evidence type="ECO:0000256" key="6">
    <source>
        <dbReference type="ARBA" id="ARBA00022989"/>
    </source>
</evidence>
<evidence type="ECO:0000256" key="10">
    <source>
        <dbReference type="ARBA" id="ARBA00029502"/>
    </source>
</evidence>
<keyword evidence="5 14" id="KW-0653">Protein transport</keyword>
<keyword evidence="8 14" id="KW-0472">Membrane</keyword>
<evidence type="ECO:0000259" key="16">
    <source>
        <dbReference type="Pfam" id="PF04695"/>
    </source>
</evidence>
<comment type="caution">
    <text evidence="17">The sequence shown here is derived from an EMBL/GenBank/DDBJ whole genome shotgun (WGS) entry which is preliminary data.</text>
</comment>
<comment type="subcellular location">
    <subcellularLocation>
        <location evidence="1">Peroxisome membrane</location>
        <topology evidence="1">Single-pass membrane protein</topology>
    </subcellularLocation>
</comment>
<dbReference type="FunFam" id="1.10.10.10:FF:000217">
    <property type="entry name" value="Peroxisomal membrane protein PEX14"/>
    <property type="match status" value="1"/>
</dbReference>
<evidence type="ECO:0000256" key="8">
    <source>
        <dbReference type="ARBA" id="ARBA00023136"/>
    </source>
</evidence>
<gene>
    <name evidence="17" type="ORF">Vretifemale_12166</name>
</gene>
<evidence type="ECO:0000313" key="18">
    <source>
        <dbReference type="Proteomes" id="UP000747110"/>
    </source>
</evidence>
<dbReference type="GO" id="GO:0016560">
    <property type="term" value="P:protein import into peroxisome matrix, docking"/>
    <property type="evidence" value="ECO:0007669"/>
    <property type="project" value="UniProtKB-UniRule"/>
</dbReference>
<evidence type="ECO:0000313" key="17">
    <source>
        <dbReference type="EMBL" id="GIL83340.1"/>
    </source>
</evidence>
<evidence type="ECO:0000256" key="13">
    <source>
        <dbReference type="ARBA" id="ARBA00064754"/>
    </source>
</evidence>
<evidence type="ECO:0000256" key="11">
    <source>
        <dbReference type="ARBA" id="ARBA00029691"/>
    </source>
</evidence>
<accession>A0A8J4FP91</accession>
<keyword evidence="18" id="KW-1185">Reference proteome</keyword>
<dbReference type="Gene3D" id="1.10.10.10">
    <property type="entry name" value="Winged helix-like DNA-binding domain superfamily/Winged helix DNA-binding domain"/>
    <property type="match status" value="1"/>
</dbReference>
<dbReference type="InterPro" id="IPR006785">
    <property type="entry name" value="Pex14_N"/>
</dbReference>
<dbReference type="GO" id="GO:0005102">
    <property type="term" value="F:signaling receptor binding"/>
    <property type="evidence" value="ECO:0007669"/>
    <property type="project" value="TreeGrafter"/>
</dbReference>
<organism evidence="17 18">
    <name type="scientific">Volvox reticuliferus</name>
    <dbReference type="NCBI Taxonomy" id="1737510"/>
    <lineage>
        <taxon>Eukaryota</taxon>
        <taxon>Viridiplantae</taxon>
        <taxon>Chlorophyta</taxon>
        <taxon>core chlorophytes</taxon>
        <taxon>Chlorophyceae</taxon>
        <taxon>CS clade</taxon>
        <taxon>Chlamydomonadales</taxon>
        <taxon>Volvocaceae</taxon>
        <taxon>Volvox</taxon>
    </lineage>
</organism>
<dbReference type="Pfam" id="PF04695">
    <property type="entry name" value="Pex14_N"/>
    <property type="match status" value="1"/>
</dbReference>
<evidence type="ECO:0000256" key="3">
    <source>
        <dbReference type="ARBA" id="ARBA00022448"/>
    </source>
</evidence>
<evidence type="ECO:0000256" key="15">
    <source>
        <dbReference type="SAM" id="MobiDB-lite"/>
    </source>
</evidence>
<sequence length="445" mass="46154">MDESTTQTPEIPVLPAATSTPIIASSAPAISTAVPVAASAPIPVSEPLAAPVIREDQIQNAVGFLSHPQVRSSTNTASKRSFLERKGLTAAEIDEAFRRVPEAPPPSVPPAVAPPPAAPAPTPQPVTYAPQLVTQSYAPAMNPPGTQMVAAQQAAPTALVPQVAQGYRWSQVVLGVGAVFAAGWAVHQLVVPRLGALVESWQARRREAEEARHKELHAAVASLKGCQEELKASTQALLDAVTIMREQQQRSSTIDGIVPTRGTAGRPGAIPPSRDSYYQSIGARAENPYGGSGNNTSQMLGADNYAVLRAAAGYTNAYPPDPPPYTVSYNYGRDGGSAMAGPTGGDGSGRSAAAMYGMSNTPYSAVRSAAANPYGGPGSGGSGQQQQSQQENLPYRVTAPPSPAHSTHSQQLGRQQQPTGGLGSPSGPYGSSDRLYEQAVPGRYP</sequence>
<reference evidence="17" key="1">
    <citation type="journal article" date="2021" name="Proc. Natl. Acad. Sci. U.S.A.">
        <title>Three genomes in the algal genus Volvox reveal the fate of a haploid sex-determining region after a transition to homothallism.</title>
        <authorList>
            <person name="Yamamoto K."/>
            <person name="Hamaji T."/>
            <person name="Kawai-Toyooka H."/>
            <person name="Matsuzaki R."/>
            <person name="Takahashi F."/>
            <person name="Nishimura Y."/>
            <person name="Kawachi M."/>
            <person name="Noguchi H."/>
            <person name="Minakuchi Y."/>
            <person name="Umen J.G."/>
            <person name="Toyoda A."/>
            <person name="Nozaki H."/>
        </authorList>
    </citation>
    <scope>NUCLEOTIDE SEQUENCE</scope>
    <source>
        <strain evidence="17">NIES-3786</strain>
    </source>
</reference>
<feature type="domain" description="Peroxisome membrane anchor protein Pex14p N-terminal" evidence="16">
    <location>
        <begin position="54"/>
        <end position="99"/>
    </location>
</feature>
<keyword evidence="9 14" id="KW-0576">Peroxisome</keyword>
<evidence type="ECO:0000256" key="4">
    <source>
        <dbReference type="ARBA" id="ARBA00022692"/>
    </source>
</evidence>
<keyword evidence="3 14" id="KW-0813">Transport</keyword>
<comment type="similarity">
    <text evidence="2 14">Belongs to the peroxin-14 family.</text>
</comment>
<keyword evidence="7" id="KW-0811">Translocation</keyword>
<comment type="function">
    <text evidence="12 14">Component of the PEX13-PEX14 docking complex, a translocon channel that specifically mediates the import of peroxisomal cargo proteins bound to PEX5 receptor. The PEX13-PEX14 docking complex forms a large import pore which can be opened to a diameter of about 9 nm. Mechanistically, PEX5 receptor along with cargo proteins associates with the PEX14 subunit of the PEX13-PEX14 docking complex in the cytosol, leading to the insertion of the receptor into the organelle membrane with the concomitant translocation of the cargo into the peroxisome matrix.</text>
</comment>
<dbReference type="InterPro" id="IPR036388">
    <property type="entry name" value="WH-like_DNA-bd_sf"/>
</dbReference>
<keyword evidence="6" id="KW-1133">Transmembrane helix</keyword>
<feature type="compositionally biased region" description="Pro residues" evidence="15">
    <location>
        <begin position="102"/>
        <end position="124"/>
    </location>
</feature>
<dbReference type="GO" id="GO:1990429">
    <property type="term" value="C:peroxisomal importomer complex"/>
    <property type="evidence" value="ECO:0007669"/>
    <property type="project" value="TreeGrafter"/>
</dbReference>
<comment type="subunit">
    <text evidence="13">Interacts with PEX13; forming the PEX13-PEX14 docking complex. Interacts with PEX5 (via WxxxF/Y motifs).</text>
</comment>
<feature type="compositionally biased region" description="Polar residues" evidence="15">
    <location>
        <begin position="404"/>
        <end position="414"/>
    </location>
</feature>
<dbReference type="AlphaFoldDB" id="A0A8J4FP91"/>
<evidence type="ECO:0000256" key="1">
    <source>
        <dbReference type="ARBA" id="ARBA00004549"/>
    </source>
</evidence>
<dbReference type="PANTHER" id="PTHR23058:SF0">
    <property type="entry name" value="PEROXISOMAL MEMBRANE PROTEIN PEX14"/>
    <property type="match status" value="1"/>
</dbReference>
<dbReference type="Proteomes" id="UP000747110">
    <property type="component" value="Unassembled WGS sequence"/>
</dbReference>
<evidence type="ECO:0000256" key="2">
    <source>
        <dbReference type="ARBA" id="ARBA00005443"/>
    </source>
</evidence>
<keyword evidence="4" id="KW-0812">Transmembrane</keyword>
<protein>
    <recommendedName>
        <fullName evidence="10 14">Peroxisomal membrane protein PEX14</fullName>
    </recommendedName>
    <alternativeName>
        <fullName evidence="11 14">Peroxin-14</fullName>
    </alternativeName>
</protein>